<dbReference type="GO" id="GO:0015074">
    <property type="term" value="P:DNA integration"/>
    <property type="evidence" value="ECO:0007669"/>
    <property type="project" value="InterPro"/>
</dbReference>
<dbReference type="PANTHER" id="PTHR11439:SF503">
    <property type="entry name" value="CYSTEINE-RICH RLK (RECEPTOR-LIKE PROTEIN KINASE) 8"/>
    <property type="match status" value="1"/>
</dbReference>
<reference evidence="2 3" key="1">
    <citation type="journal article" date="2021" name="bioRxiv">
        <title>The Gossypium anomalum genome as a resource for cotton improvement and evolutionary analysis of hybrid incompatibility.</title>
        <authorList>
            <person name="Grover C.E."/>
            <person name="Yuan D."/>
            <person name="Arick M.A."/>
            <person name="Miller E.R."/>
            <person name="Hu G."/>
            <person name="Peterson D.G."/>
            <person name="Wendel J.F."/>
            <person name="Udall J.A."/>
        </authorList>
    </citation>
    <scope>NUCLEOTIDE SEQUENCE [LARGE SCALE GENOMIC DNA]</scope>
    <source>
        <strain evidence="2">JFW-Udall</strain>
        <tissue evidence="2">Leaf</tissue>
    </source>
</reference>
<dbReference type="InterPro" id="IPR001584">
    <property type="entry name" value="Integrase_cat-core"/>
</dbReference>
<comment type="caution">
    <text evidence="2">The sequence shown here is derived from an EMBL/GenBank/DDBJ whole genome shotgun (WGS) entry which is preliminary data.</text>
</comment>
<dbReference type="CDD" id="cd09272">
    <property type="entry name" value="RNase_HI_RT_Ty1"/>
    <property type="match status" value="1"/>
</dbReference>
<dbReference type="Proteomes" id="UP000701853">
    <property type="component" value="Chromosome 6"/>
</dbReference>
<sequence length="559" mass="64443">MAVYMSRIGSEGSLVLKQSDGLTFSFPVSYLVEFDKFCEDSGIEHQLKDPYIPQQNGFNESRNRYIMEMPRCMLHEKNLPKKFWVEASNTVVFLQNRLPTKAVNEQTPFEACYEKKGQTMIELKLKFFYSSIKEEDDWQNETVDNTSVKGTMLLSDVYKRYNVSVCEPTDYAEAKKDQRWIVAMEEELLMIEKNKTWILVDRPQGRKIIGVKWVFRTKLNANGSINKHKARLVVKGYAQIFSVDYSDTFAPEEIYTERPQGFEKECEGDKIYLFKKAFYGLKQAPTAWYSKIDEHLLNLGFVKSLSEITLYVKHNDTDILIVSLYVDDLLVAGNNTDHIQNFKQEMMKVFEMTGLGFMSYFLDMEIKQGQCKVFICQKKYAKKILKKFQMEECKAASTPMNQKENLCKEDDANKVDEGLGVKFIRRKEFKLVGLSNSDWGGSIDNMRSTSGYYFTLGSGVFSWSSKKQETVAQSTAEAEFIATTATVNQALWLSKVLLDLDLEQKKSTEILIDNQVAIVISHNPVFHGKTKHFNIKLLFLREVQKHGDVILINCKTDKS</sequence>
<protein>
    <recommendedName>
        <fullName evidence="1">Integrase catalytic domain-containing protein</fullName>
    </recommendedName>
</protein>
<dbReference type="GO" id="GO:0003676">
    <property type="term" value="F:nucleic acid binding"/>
    <property type="evidence" value="ECO:0007669"/>
    <property type="project" value="InterPro"/>
</dbReference>
<dbReference type="InterPro" id="IPR012337">
    <property type="entry name" value="RNaseH-like_sf"/>
</dbReference>
<dbReference type="PANTHER" id="PTHR11439">
    <property type="entry name" value="GAG-POL-RELATED RETROTRANSPOSON"/>
    <property type="match status" value="1"/>
</dbReference>
<dbReference type="Gene3D" id="3.30.420.10">
    <property type="entry name" value="Ribonuclease H-like superfamily/Ribonuclease H"/>
    <property type="match status" value="1"/>
</dbReference>
<dbReference type="InterPro" id="IPR036397">
    <property type="entry name" value="RNaseH_sf"/>
</dbReference>
<organism evidence="2 3">
    <name type="scientific">Gossypium anomalum</name>
    <dbReference type="NCBI Taxonomy" id="47600"/>
    <lineage>
        <taxon>Eukaryota</taxon>
        <taxon>Viridiplantae</taxon>
        <taxon>Streptophyta</taxon>
        <taxon>Embryophyta</taxon>
        <taxon>Tracheophyta</taxon>
        <taxon>Spermatophyta</taxon>
        <taxon>Magnoliopsida</taxon>
        <taxon>eudicotyledons</taxon>
        <taxon>Gunneridae</taxon>
        <taxon>Pentapetalae</taxon>
        <taxon>rosids</taxon>
        <taxon>malvids</taxon>
        <taxon>Malvales</taxon>
        <taxon>Malvaceae</taxon>
        <taxon>Malvoideae</taxon>
        <taxon>Gossypium</taxon>
    </lineage>
</organism>
<dbReference type="EMBL" id="JAHUZN010000006">
    <property type="protein sequence ID" value="KAG8490235.1"/>
    <property type="molecule type" value="Genomic_DNA"/>
</dbReference>
<evidence type="ECO:0000259" key="1">
    <source>
        <dbReference type="PROSITE" id="PS50994"/>
    </source>
</evidence>
<dbReference type="InterPro" id="IPR043502">
    <property type="entry name" value="DNA/RNA_pol_sf"/>
</dbReference>
<dbReference type="SUPFAM" id="SSF53098">
    <property type="entry name" value="Ribonuclease H-like"/>
    <property type="match status" value="1"/>
</dbReference>
<accession>A0A8J6D1P1</accession>
<dbReference type="Pfam" id="PF07727">
    <property type="entry name" value="RVT_2"/>
    <property type="match status" value="2"/>
</dbReference>
<dbReference type="PROSITE" id="PS50994">
    <property type="entry name" value="INTEGRASE"/>
    <property type="match status" value="1"/>
</dbReference>
<evidence type="ECO:0000313" key="3">
    <source>
        <dbReference type="Proteomes" id="UP000701853"/>
    </source>
</evidence>
<name>A0A8J6D1P1_9ROSI</name>
<dbReference type="OrthoDB" id="413760at2759"/>
<proteinExistence type="predicted"/>
<feature type="domain" description="Integrase catalytic" evidence="1">
    <location>
        <begin position="1"/>
        <end position="116"/>
    </location>
</feature>
<keyword evidence="3" id="KW-1185">Reference proteome</keyword>
<gene>
    <name evidence="2" type="ORF">CXB51_016062</name>
</gene>
<dbReference type="AlphaFoldDB" id="A0A8J6D1P1"/>
<dbReference type="InterPro" id="IPR013103">
    <property type="entry name" value="RVT_2"/>
</dbReference>
<dbReference type="SUPFAM" id="SSF56672">
    <property type="entry name" value="DNA/RNA polymerases"/>
    <property type="match status" value="1"/>
</dbReference>
<evidence type="ECO:0000313" key="2">
    <source>
        <dbReference type="EMBL" id="KAG8490235.1"/>
    </source>
</evidence>